<evidence type="ECO:0000256" key="1">
    <source>
        <dbReference type="ARBA" id="ARBA00022729"/>
    </source>
</evidence>
<dbReference type="Proteomes" id="UP001500979">
    <property type="component" value="Unassembled WGS sequence"/>
</dbReference>
<dbReference type="SMART" id="SM00062">
    <property type="entry name" value="PBPb"/>
    <property type="match status" value="1"/>
</dbReference>
<dbReference type="PROSITE" id="PS51257">
    <property type="entry name" value="PROKAR_LIPOPROTEIN"/>
    <property type="match status" value="1"/>
</dbReference>
<dbReference type="SUPFAM" id="SSF53850">
    <property type="entry name" value="Periplasmic binding protein-like II"/>
    <property type="match status" value="1"/>
</dbReference>
<feature type="domain" description="Solute-binding protein family 3/N-terminal" evidence="2">
    <location>
        <begin position="44"/>
        <end position="277"/>
    </location>
</feature>
<accession>A0ABN3V4S7</accession>
<dbReference type="Pfam" id="PF00497">
    <property type="entry name" value="SBP_bac_3"/>
    <property type="match status" value="1"/>
</dbReference>
<gene>
    <name evidence="3" type="primary">ehuB</name>
    <name evidence="3" type="ORF">GCM10010470_09770</name>
</gene>
<dbReference type="InterPro" id="IPR014337">
    <property type="entry name" value="Ectoine_EhuB"/>
</dbReference>
<dbReference type="Gene3D" id="3.40.190.10">
    <property type="entry name" value="Periplasmic binding protein-like II"/>
    <property type="match status" value="2"/>
</dbReference>
<protein>
    <submittedName>
        <fullName evidence="3">Ectoine/hydroxyectoine ABC transporter substrate-binding protein EhuB</fullName>
    </submittedName>
</protein>
<evidence type="ECO:0000313" key="3">
    <source>
        <dbReference type="EMBL" id="GAA2778479.1"/>
    </source>
</evidence>
<keyword evidence="1" id="KW-0732">Signal</keyword>
<dbReference type="EMBL" id="BAAAUX010000005">
    <property type="protein sequence ID" value="GAA2778479.1"/>
    <property type="molecule type" value="Genomic_DNA"/>
</dbReference>
<dbReference type="RefSeq" id="WP_344678172.1">
    <property type="nucleotide sequence ID" value="NZ_BAAAUX010000005.1"/>
</dbReference>
<evidence type="ECO:0000313" key="4">
    <source>
        <dbReference type="Proteomes" id="UP001500979"/>
    </source>
</evidence>
<keyword evidence="4" id="KW-1185">Reference proteome</keyword>
<dbReference type="PANTHER" id="PTHR35936:SF17">
    <property type="entry name" value="ARGININE-BINDING EXTRACELLULAR PROTEIN ARTP"/>
    <property type="match status" value="1"/>
</dbReference>
<proteinExistence type="predicted"/>
<organism evidence="3 4">
    <name type="scientific">Saccharopolyspora taberi</name>
    <dbReference type="NCBI Taxonomy" id="60895"/>
    <lineage>
        <taxon>Bacteria</taxon>
        <taxon>Bacillati</taxon>
        <taxon>Actinomycetota</taxon>
        <taxon>Actinomycetes</taxon>
        <taxon>Pseudonocardiales</taxon>
        <taxon>Pseudonocardiaceae</taxon>
        <taxon>Saccharopolyspora</taxon>
    </lineage>
</organism>
<dbReference type="PANTHER" id="PTHR35936">
    <property type="entry name" value="MEMBRANE-BOUND LYTIC MUREIN TRANSGLYCOSYLASE F"/>
    <property type="match status" value="1"/>
</dbReference>
<dbReference type="CDD" id="cd01002">
    <property type="entry name" value="PBP2_Ehub_like"/>
    <property type="match status" value="1"/>
</dbReference>
<dbReference type="InterPro" id="IPR001638">
    <property type="entry name" value="Solute-binding_3/MltF_N"/>
</dbReference>
<evidence type="ECO:0000259" key="2">
    <source>
        <dbReference type="SMART" id="SM00062"/>
    </source>
</evidence>
<sequence length="294" mass="30946">MGLDRRNFLLGALALAGATACSRVRLGAEPGGGTLLTRLRERGEVRVGFANESPYGFINAQAELTGESPELAKVIYRRLGVDRVVPIPSEFGALISGLKVGLFDMIGAGMSVTPTRCREVLFTNPEFIAPAAFLVPAGNPRGIRTFADVAAQPDFALGVLIGAVESDYAEASGIPKDRITPYADQPSGLDAVLTGRVDGFALTTISLRDALSKRPGAPLEVTPGFIPVVNGVPQYTAGAFAFLPDQQNIVNAFNEQLGELKTAGQLLPILAPFGFSHEEMTTLTSAEICSTPVS</sequence>
<name>A0ABN3V4S7_9PSEU</name>
<comment type="caution">
    <text evidence="3">The sequence shown here is derived from an EMBL/GenBank/DDBJ whole genome shotgun (WGS) entry which is preliminary data.</text>
</comment>
<dbReference type="NCBIfam" id="TIGR02995">
    <property type="entry name" value="ectoine_ehuB"/>
    <property type="match status" value="1"/>
</dbReference>
<reference evidence="3 4" key="1">
    <citation type="journal article" date="2019" name="Int. J. Syst. Evol. Microbiol.">
        <title>The Global Catalogue of Microorganisms (GCM) 10K type strain sequencing project: providing services to taxonomists for standard genome sequencing and annotation.</title>
        <authorList>
            <consortium name="The Broad Institute Genomics Platform"/>
            <consortium name="The Broad Institute Genome Sequencing Center for Infectious Disease"/>
            <person name="Wu L."/>
            <person name="Ma J."/>
        </authorList>
    </citation>
    <scope>NUCLEOTIDE SEQUENCE [LARGE SCALE GENOMIC DNA]</scope>
    <source>
        <strain evidence="3 4">JCM 9383</strain>
    </source>
</reference>